<dbReference type="SUPFAM" id="SSF51556">
    <property type="entry name" value="Metallo-dependent hydrolases"/>
    <property type="match status" value="1"/>
</dbReference>
<dbReference type="Proteomes" id="UP001174997">
    <property type="component" value="Unassembled WGS sequence"/>
</dbReference>
<dbReference type="Gene3D" id="3.20.20.140">
    <property type="entry name" value="Metal-dependent hydrolases"/>
    <property type="match status" value="1"/>
</dbReference>
<feature type="chain" id="PRO_5041447024" evidence="1">
    <location>
        <begin position="22"/>
        <end position="584"/>
    </location>
</feature>
<name>A0AA39ZJT8_9PEZI</name>
<gene>
    <name evidence="3" type="ORF">QBC41DRAFT_268316</name>
</gene>
<dbReference type="EMBL" id="JAULSY010000013">
    <property type="protein sequence ID" value="KAK0672366.1"/>
    <property type="molecule type" value="Genomic_DNA"/>
</dbReference>
<dbReference type="PANTHER" id="PTHR22642:SF21">
    <property type="entry name" value="PERIPLASMIC PROTEIN"/>
    <property type="match status" value="1"/>
</dbReference>
<feature type="domain" description="Amidohydrolase 3" evidence="2">
    <location>
        <begin position="116"/>
        <end position="578"/>
    </location>
</feature>
<dbReference type="InterPro" id="IPR013108">
    <property type="entry name" value="Amidohydro_3"/>
</dbReference>
<dbReference type="InterPro" id="IPR032466">
    <property type="entry name" value="Metal_Hydrolase"/>
</dbReference>
<proteinExistence type="predicted"/>
<keyword evidence="1" id="KW-0732">Signal</keyword>
<evidence type="ECO:0000256" key="1">
    <source>
        <dbReference type="SAM" id="SignalP"/>
    </source>
</evidence>
<dbReference type="PANTHER" id="PTHR22642">
    <property type="entry name" value="IMIDAZOLONEPROPIONASE"/>
    <property type="match status" value="1"/>
</dbReference>
<dbReference type="Pfam" id="PF07969">
    <property type="entry name" value="Amidohydro_3"/>
    <property type="match status" value="1"/>
</dbReference>
<evidence type="ECO:0000313" key="4">
    <source>
        <dbReference type="Proteomes" id="UP001174997"/>
    </source>
</evidence>
<accession>A0AA39ZJT8</accession>
<sequence>MFTFNMILPLLLLSFPWPLLCSPLDIQLESINSTATTNSLFTRSGVLSHQFIAQSHTSGSLRGSVLFYNGKIHTFAPGNPVVSVVAITNGYITYTGDSLPEAERTLSQSSSSVRKINLRSRVAVPGLIDCHNHIVLLGNRPGYHTPLEQSFSIADVKVTYQQRAKGVPKDGWITTIGGFSPNQLRELRLPTSKELDAAVNDNPVFISTSFSGPATTNTKGREILEREAGVVIAANGSITSGVENGKALLWLRQSLLGFEQRKRSVRSAMEYAASVGVTTHLDQGAFSATNTPSDGAASENLYTFHLPWLSVYNDLNGIIRLRVNFLHDDSTTDNPTLVERLRNTFPFFGNDMIRTGAIGEFAVGIADYAGGPVFEAAALKIAKAGWRLEVHALGDNDLSTQLEGFEKVNANVSIKNLRWVVAHVPRISADALKRLKALGAGVNVSGWLYLSGTGNTTSPAGPPFRRILDSGIRAGFGPDGANIAPLSPWPHAYYAITGKNAKGEVINPGHSISRQEVLELFTKHNTWFLGGPDEHSLGILEKGRLGDVAVLSEDYFTIPEERIKQLRSVLTVVGGVVVWDSGEI</sequence>
<dbReference type="GO" id="GO:0016810">
    <property type="term" value="F:hydrolase activity, acting on carbon-nitrogen (but not peptide) bonds"/>
    <property type="evidence" value="ECO:0007669"/>
    <property type="project" value="InterPro"/>
</dbReference>
<protein>
    <submittedName>
        <fullName evidence="3">Amidohydrolase family-domain-containing protein</fullName>
    </submittedName>
</protein>
<reference evidence="3" key="1">
    <citation type="submission" date="2023-06" db="EMBL/GenBank/DDBJ databases">
        <title>Genome-scale phylogeny and comparative genomics of the fungal order Sordariales.</title>
        <authorList>
            <consortium name="Lawrence Berkeley National Laboratory"/>
            <person name="Hensen N."/>
            <person name="Bonometti L."/>
            <person name="Westerberg I."/>
            <person name="Brannstrom I.O."/>
            <person name="Guillou S."/>
            <person name="Cros-Aarteil S."/>
            <person name="Calhoun S."/>
            <person name="Haridas S."/>
            <person name="Kuo A."/>
            <person name="Mondo S."/>
            <person name="Pangilinan J."/>
            <person name="Riley R."/>
            <person name="Labutti K."/>
            <person name="Andreopoulos B."/>
            <person name="Lipzen A."/>
            <person name="Chen C."/>
            <person name="Yanf M."/>
            <person name="Daum C."/>
            <person name="Ng V."/>
            <person name="Clum A."/>
            <person name="Steindorff A."/>
            <person name="Ohm R."/>
            <person name="Martin F."/>
            <person name="Silar P."/>
            <person name="Natvig D."/>
            <person name="Lalanne C."/>
            <person name="Gautier V."/>
            <person name="Ament-Velasquez S.L."/>
            <person name="Kruys A."/>
            <person name="Hutchinson M.I."/>
            <person name="Powell A.J."/>
            <person name="Barry K."/>
            <person name="Miller A.N."/>
            <person name="Grigoriev I.V."/>
            <person name="Debuchy R."/>
            <person name="Gladieux P."/>
            <person name="Thoren M.H."/>
            <person name="Johannesson H."/>
        </authorList>
    </citation>
    <scope>NUCLEOTIDE SEQUENCE</scope>
    <source>
        <strain evidence="3">CBS 307.81</strain>
    </source>
</reference>
<dbReference type="Gene3D" id="2.30.40.10">
    <property type="entry name" value="Urease, subunit C, domain 1"/>
    <property type="match status" value="1"/>
</dbReference>
<evidence type="ECO:0000313" key="3">
    <source>
        <dbReference type="EMBL" id="KAK0672366.1"/>
    </source>
</evidence>
<dbReference type="AlphaFoldDB" id="A0AA39ZJT8"/>
<dbReference type="SUPFAM" id="SSF51338">
    <property type="entry name" value="Composite domain of metallo-dependent hydrolases"/>
    <property type="match status" value="1"/>
</dbReference>
<keyword evidence="4" id="KW-1185">Reference proteome</keyword>
<evidence type="ECO:0000259" key="2">
    <source>
        <dbReference type="Pfam" id="PF07969"/>
    </source>
</evidence>
<comment type="caution">
    <text evidence="3">The sequence shown here is derived from an EMBL/GenBank/DDBJ whole genome shotgun (WGS) entry which is preliminary data.</text>
</comment>
<dbReference type="Gene3D" id="3.10.310.70">
    <property type="match status" value="1"/>
</dbReference>
<organism evidence="3 4">
    <name type="scientific">Cercophora samala</name>
    <dbReference type="NCBI Taxonomy" id="330535"/>
    <lineage>
        <taxon>Eukaryota</taxon>
        <taxon>Fungi</taxon>
        <taxon>Dikarya</taxon>
        <taxon>Ascomycota</taxon>
        <taxon>Pezizomycotina</taxon>
        <taxon>Sordariomycetes</taxon>
        <taxon>Sordariomycetidae</taxon>
        <taxon>Sordariales</taxon>
        <taxon>Lasiosphaeriaceae</taxon>
        <taxon>Cercophora</taxon>
    </lineage>
</organism>
<dbReference type="InterPro" id="IPR011059">
    <property type="entry name" value="Metal-dep_hydrolase_composite"/>
</dbReference>
<feature type="signal peptide" evidence="1">
    <location>
        <begin position="1"/>
        <end position="21"/>
    </location>
</feature>